<name>A0A4Z1D8D0_STRGP</name>
<dbReference type="EMBL" id="SRRU01000009">
    <property type="protein sequence ID" value="TGN78793.1"/>
    <property type="molecule type" value="Genomic_DNA"/>
</dbReference>
<dbReference type="RefSeq" id="WP_135793483.1">
    <property type="nucleotide sequence ID" value="NZ_BNBQ01000002.1"/>
</dbReference>
<comment type="caution">
    <text evidence="1">The sequence shown here is derived from an EMBL/GenBank/DDBJ whole genome shotgun (WGS) entry which is preliminary data.</text>
</comment>
<evidence type="ECO:0000313" key="1">
    <source>
        <dbReference type="EMBL" id="TGN78793.1"/>
    </source>
</evidence>
<evidence type="ECO:0008006" key="3">
    <source>
        <dbReference type="Google" id="ProtNLM"/>
    </source>
</evidence>
<organism evidence="1 2">
    <name type="scientific">Streptomyces griseoluteus</name>
    <dbReference type="NCBI Taxonomy" id="29306"/>
    <lineage>
        <taxon>Bacteria</taxon>
        <taxon>Bacillati</taxon>
        <taxon>Actinomycetota</taxon>
        <taxon>Actinomycetes</taxon>
        <taxon>Kitasatosporales</taxon>
        <taxon>Streptomycetaceae</taxon>
        <taxon>Streptomyces</taxon>
    </lineage>
</organism>
<accession>A0A4Z1D8D0</accession>
<dbReference type="GeneID" id="91529958"/>
<dbReference type="Proteomes" id="UP000298513">
    <property type="component" value="Unassembled WGS sequence"/>
</dbReference>
<evidence type="ECO:0000313" key="2">
    <source>
        <dbReference type="Proteomes" id="UP000298513"/>
    </source>
</evidence>
<reference evidence="1 2" key="1">
    <citation type="submission" date="2019-04" db="EMBL/GenBank/DDBJ databases">
        <title>Streptomyces sp. nov. Bv016 isolated from bark of Buahinia variegata.</title>
        <authorList>
            <person name="Kanchanasin P."/>
            <person name="Tanasupawat S."/>
            <person name="Yuki M."/>
            <person name="Kudo T."/>
        </authorList>
    </citation>
    <scope>NUCLEOTIDE SEQUENCE [LARGE SCALE GENOMIC DNA]</scope>
    <source>
        <strain evidence="1 2">JCM 4765</strain>
    </source>
</reference>
<protein>
    <recommendedName>
        <fullName evidence="3">Arsenate reductase</fullName>
    </recommendedName>
</protein>
<keyword evidence="2" id="KW-1185">Reference proteome</keyword>
<proteinExistence type="predicted"/>
<dbReference type="AlphaFoldDB" id="A0A4Z1D8D0"/>
<sequence length="111" mass="12317">MSDLAWVSQSCTLPTEERPLRVAEWDALFSERLTSLSRPQPLRLRPDLADGEGVEERVRALVERESGCCSFFTFTATPGEDLISLDISVNPAHEAVLDALAARTAASQEWR</sequence>
<gene>
    <name evidence="1" type="ORF">E5082_24940</name>
</gene>